<name>A0A1H6C2V2_9ACTN</name>
<evidence type="ECO:0000256" key="1">
    <source>
        <dbReference type="SAM" id="SignalP"/>
    </source>
</evidence>
<dbReference type="Pfam" id="PF03995">
    <property type="entry name" value="Inhibitor_I36"/>
    <property type="match status" value="1"/>
</dbReference>
<proteinExistence type="predicted"/>
<dbReference type="EMBL" id="FNVO01000008">
    <property type="protein sequence ID" value="SEG67271.1"/>
    <property type="molecule type" value="Genomic_DNA"/>
</dbReference>
<dbReference type="RefSeq" id="WP_103939402.1">
    <property type="nucleotide sequence ID" value="NZ_FNVO01000008.1"/>
</dbReference>
<evidence type="ECO:0008006" key="4">
    <source>
        <dbReference type="Google" id="ProtNLM"/>
    </source>
</evidence>
<feature type="chain" id="PRO_5009294385" description="Peptidase inhibitor family I36" evidence="1">
    <location>
        <begin position="35"/>
        <end position="144"/>
    </location>
</feature>
<dbReference type="Proteomes" id="UP000236723">
    <property type="component" value="Unassembled WGS sequence"/>
</dbReference>
<keyword evidence="3" id="KW-1185">Reference proteome</keyword>
<evidence type="ECO:0000313" key="2">
    <source>
        <dbReference type="EMBL" id="SEG67271.1"/>
    </source>
</evidence>
<feature type="signal peptide" evidence="1">
    <location>
        <begin position="1"/>
        <end position="34"/>
    </location>
</feature>
<organism evidence="2 3">
    <name type="scientific">Thermomonospora echinospora</name>
    <dbReference type="NCBI Taxonomy" id="1992"/>
    <lineage>
        <taxon>Bacteria</taxon>
        <taxon>Bacillati</taxon>
        <taxon>Actinomycetota</taxon>
        <taxon>Actinomycetes</taxon>
        <taxon>Streptosporangiales</taxon>
        <taxon>Thermomonosporaceae</taxon>
        <taxon>Thermomonospora</taxon>
    </lineage>
</organism>
<gene>
    <name evidence="2" type="ORF">SAMN04489712_108270</name>
</gene>
<sequence length="144" mass="15300">MFDQRSDATRARRAGAVLGVAAAALLLAPTAAFSATQAPQALPAGVVKLNDGEGCPSMTLCLYRDYDRRGPAYGIGAGYTVDLSQLPMGSGTAANNISSWVNMTRYTAALIDRDKNRIRLLLPGESLEEPMSSNDSVDEVSWAF</sequence>
<reference evidence="3" key="1">
    <citation type="submission" date="2016-10" db="EMBL/GenBank/DDBJ databases">
        <authorList>
            <person name="Varghese N."/>
            <person name="Submissions S."/>
        </authorList>
    </citation>
    <scope>NUCLEOTIDE SEQUENCE [LARGE SCALE GENOMIC DNA]</scope>
    <source>
        <strain evidence="3">DSM 43163</strain>
    </source>
</reference>
<keyword evidence="1" id="KW-0732">Signal</keyword>
<protein>
    <recommendedName>
        <fullName evidence="4">Peptidase inhibitor family I36</fullName>
    </recommendedName>
</protein>
<accession>A0A1H6C2V2</accession>
<dbReference type="AlphaFoldDB" id="A0A1H6C2V2"/>
<evidence type="ECO:0000313" key="3">
    <source>
        <dbReference type="Proteomes" id="UP000236723"/>
    </source>
</evidence>
<dbReference type="OrthoDB" id="4257180at2"/>